<dbReference type="GO" id="GO:0008360">
    <property type="term" value="P:regulation of cell shape"/>
    <property type="evidence" value="ECO:0007669"/>
    <property type="project" value="UniProtKB-KW"/>
</dbReference>
<dbReference type="InterPro" id="IPR012338">
    <property type="entry name" value="Beta-lactam/transpept-like"/>
</dbReference>
<keyword evidence="7" id="KW-0472">Membrane</keyword>
<keyword evidence="8" id="KW-0961">Cell wall biogenesis/degradation</keyword>
<feature type="non-terminal residue" evidence="10">
    <location>
        <position position="1"/>
    </location>
</feature>
<keyword evidence="2" id="KW-0808">Transferase</keyword>
<feature type="non-terminal residue" evidence="10">
    <location>
        <position position="195"/>
    </location>
</feature>
<keyword evidence="3" id="KW-0812">Transmembrane</keyword>
<dbReference type="SUPFAM" id="SSF56601">
    <property type="entry name" value="beta-lactamase/transpeptidase-like"/>
    <property type="match status" value="1"/>
</dbReference>
<evidence type="ECO:0000256" key="2">
    <source>
        <dbReference type="ARBA" id="ARBA00022679"/>
    </source>
</evidence>
<dbReference type="GO" id="GO:0008955">
    <property type="term" value="F:peptidoglycan glycosyltransferase activity"/>
    <property type="evidence" value="ECO:0007669"/>
    <property type="project" value="TreeGrafter"/>
</dbReference>
<keyword evidence="5" id="KW-0573">Peptidoglycan synthesis</keyword>
<evidence type="ECO:0000256" key="1">
    <source>
        <dbReference type="ARBA" id="ARBA00022676"/>
    </source>
</evidence>
<dbReference type="GO" id="GO:0071555">
    <property type="term" value="P:cell wall organization"/>
    <property type="evidence" value="ECO:0007669"/>
    <property type="project" value="UniProtKB-KW"/>
</dbReference>
<evidence type="ECO:0000256" key="5">
    <source>
        <dbReference type="ARBA" id="ARBA00022984"/>
    </source>
</evidence>
<evidence type="ECO:0000256" key="3">
    <source>
        <dbReference type="ARBA" id="ARBA00022692"/>
    </source>
</evidence>
<dbReference type="PANTHER" id="PTHR32282:SF27">
    <property type="entry name" value="PENICILLIN-BINDING PROTEIN 1A"/>
    <property type="match status" value="1"/>
</dbReference>
<dbReference type="EMBL" id="AUZX01011886">
    <property type="protein sequence ID" value="EQD41215.1"/>
    <property type="molecule type" value="Genomic_DNA"/>
</dbReference>
<keyword evidence="4" id="KW-0133">Cell shape</keyword>
<comment type="caution">
    <text evidence="10">The sequence shown here is derived from an EMBL/GenBank/DDBJ whole genome shotgun (WGS) entry which is preliminary data.</text>
</comment>
<sequence>FANGGFLIDPYFIQRIDDRDGHAVFVADPLRACRDCAQRLLADTAPKPAQSPQPSPAVPATPAPGGSSGLPPMPGDMTVLVPAPTNGAPPPPRLAPRIIGPRNAYLIASIMQSVIRSGTGQAAMSLGRTDLSGKTGSTNDYRDAWFGGYNAKLVTTVWGGFDNFSSLGHADGHPEFGAYVALPIWIRYMKVALAG</sequence>
<feature type="compositionally biased region" description="Pro residues" evidence="9">
    <location>
        <begin position="49"/>
        <end position="62"/>
    </location>
</feature>
<dbReference type="PANTHER" id="PTHR32282">
    <property type="entry name" value="BINDING PROTEIN TRANSPEPTIDASE, PUTATIVE-RELATED"/>
    <property type="match status" value="1"/>
</dbReference>
<keyword evidence="6" id="KW-1133">Transmembrane helix</keyword>
<dbReference type="InterPro" id="IPR050396">
    <property type="entry name" value="Glycosyltr_51/Transpeptidase"/>
</dbReference>
<proteinExistence type="predicted"/>
<dbReference type="AlphaFoldDB" id="T1AH32"/>
<evidence type="ECO:0000313" key="10">
    <source>
        <dbReference type="EMBL" id="EQD41215.1"/>
    </source>
</evidence>
<dbReference type="Gene3D" id="3.40.710.10">
    <property type="entry name" value="DD-peptidase/beta-lactamase superfamily"/>
    <property type="match status" value="1"/>
</dbReference>
<protein>
    <submittedName>
        <fullName evidence="10">Penicillin-binding protein, 1A family</fullName>
    </submittedName>
</protein>
<evidence type="ECO:0000256" key="7">
    <source>
        <dbReference type="ARBA" id="ARBA00023136"/>
    </source>
</evidence>
<organism evidence="10">
    <name type="scientific">mine drainage metagenome</name>
    <dbReference type="NCBI Taxonomy" id="410659"/>
    <lineage>
        <taxon>unclassified sequences</taxon>
        <taxon>metagenomes</taxon>
        <taxon>ecological metagenomes</taxon>
    </lineage>
</organism>
<evidence type="ECO:0000256" key="8">
    <source>
        <dbReference type="ARBA" id="ARBA00023316"/>
    </source>
</evidence>
<reference evidence="10" key="1">
    <citation type="submission" date="2013-08" db="EMBL/GenBank/DDBJ databases">
        <authorList>
            <person name="Mendez C."/>
            <person name="Richter M."/>
            <person name="Ferrer M."/>
            <person name="Sanchez J."/>
        </authorList>
    </citation>
    <scope>NUCLEOTIDE SEQUENCE</scope>
</reference>
<dbReference type="GO" id="GO:0009252">
    <property type="term" value="P:peptidoglycan biosynthetic process"/>
    <property type="evidence" value="ECO:0007669"/>
    <property type="project" value="UniProtKB-KW"/>
</dbReference>
<evidence type="ECO:0000256" key="4">
    <source>
        <dbReference type="ARBA" id="ARBA00022960"/>
    </source>
</evidence>
<reference evidence="10" key="2">
    <citation type="journal article" date="2014" name="ISME J.">
        <title>Microbial stratification in low pH oxic and suboxic macroscopic growths along an acid mine drainage.</title>
        <authorList>
            <person name="Mendez-Garcia C."/>
            <person name="Mesa V."/>
            <person name="Sprenger R.R."/>
            <person name="Richter M."/>
            <person name="Diez M.S."/>
            <person name="Solano J."/>
            <person name="Bargiela R."/>
            <person name="Golyshina O.V."/>
            <person name="Manteca A."/>
            <person name="Ramos J.L."/>
            <person name="Gallego J.R."/>
            <person name="Llorente I."/>
            <person name="Martins Dos Santos V.A."/>
            <person name="Jensen O.N."/>
            <person name="Pelaez A.I."/>
            <person name="Sanchez J."/>
            <person name="Ferrer M."/>
        </authorList>
    </citation>
    <scope>NUCLEOTIDE SEQUENCE</scope>
</reference>
<name>T1AH32_9ZZZZ</name>
<accession>T1AH32</accession>
<feature type="region of interest" description="Disordered" evidence="9">
    <location>
        <begin position="45"/>
        <end position="93"/>
    </location>
</feature>
<gene>
    <name evidence="10" type="ORF">B1A_16168</name>
</gene>
<dbReference type="GO" id="GO:0030288">
    <property type="term" value="C:outer membrane-bounded periplasmic space"/>
    <property type="evidence" value="ECO:0007669"/>
    <property type="project" value="TreeGrafter"/>
</dbReference>
<keyword evidence="1" id="KW-0328">Glycosyltransferase</keyword>
<evidence type="ECO:0000256" key="9">
    <source>
        <dbReference type="SAM" id="MobiDB-lite"/>
    </source>
</evidence>
<evidence type="ECO:0000256" key="6">
    <source>
        <dbReference type="ARBA" id="ARBA00022989"/>
    </source>
</evidence>